<comment type="similarity">
    <text evidence="1 2">Belongs to the cytochrome P450 family.</text>
</comment>
<evidence type="ECO:0000313" key="4">
    <source>
        <dbReference type="Proteomes" id="UP000032254"/>
    </source>
</evidence>
<proteinExistence type="inferred from homology"/>
<dbReference type="GO" id="GO:0005506">
    <property type="term" value="F:iron ion binding"/>
    <property type="evidence" value="ECO:0007669"/>
    <property type="project" value="InterPro"/>
</dbReference>
<keyword evidence="2" id="KW-0349">Heme</keyword>
<dbReference type="PANTHER" id="PTHR46696">
    <property type="entry name" value="P450, PUTATIVE (EUROFUNG)-RELATED"/>
    <property type="match status" value="1"/>
</dbReference>
<keyword evidence="2" id="KW-0560">Oxidoreductase</keyword>
<dbReference type="PANTHER" id="PTHR46696:SF1">
    <property type="entry name" value="CYTOCHROME P450 YJIB-RELATED"/>
    <property type="match status" value="1"/>
</dbReference>
<dbReference type="Pfam" id="PF00067">
    <property type="entry name" value="p450"/>
    <property type="match status" value="1"/>
</dbReference>
<dbReference type="OrthoDB" id="54272at2"/>
<dbReference type="AlphaFoldDB" id="A0A0D0X1B4"/>
<dbReference type="GO" id="GO:0004497">
    <property type="term" value="F:monooxygenase activity"/>
    <property type="evidence" value="ECO:0007669"/>
    <property type="project" value="UniProtKB-KW"/>
</dbReference>
<dbReference type="EMBL" id="JXSX01000001">
    <property type="protein sequence ID" value="KIR64931.1"/>
    <property type="molecule type" value="Genomic_DNA"/>
</dbReference>
<dbReference type="SUPFAM" id="SSF48264">
    <property type="entry name" value="Cytochrome P450"/>
    <property type="match status" value="1"/>
</dbReference>
<evidence type="ECO:0000256" key="2">
    <source>
        <dbReference type="RuleBase" id="RU000461"/>
    </source>
</evidence>
<dbReference type="PROSITE" id="PS00086">
    <property type="entry name" value="CYTOCHROME_P450"/>
    <property type="match status" value="1"/>
</dbReference>
<keyword evidence="4" id="KW-1185">Reference proteome</keyword>
<keyword evidence="2" id="KW-0479">Metal-binding</keyword>
<dbReference type="GeneID" id="301303529"/>
<dbReference type="PATRIC" id="fig|47853.6.peg.1081"/>
<protein>
    <recommendedName>
        <fullName evidence="5">Cytochrome P450</fullName>
    </recommendedName>
</protein>
<evidence type="ECO:0008006" key="5">
    <source>
        <dbReference type="Google" id="ProtNLM"/>
    </source>
</evidence>
<sequence>MNAAQPSLVLSTYRDVQEALSNGALTRSIDAERFERGNILEGVVMMLNGSQHRDRRRIENTLFRREVLTEYEQKLFPVVIEETLAPIVRQGKADLVETGALLAVVLSARMVGIDFDVDSLDQRRRLIRYAAAFTRAVAIDVAVVPEAELRSASDAALAGFTSTFLRPSWDRRAALIAAVKAGERVESYLPRDLLTTLLRHREAHGLDDGQVIRETAFYLEASADTSAQALTNSIDLVFDHARRDPSALSRLTQDTFLVQRFVHEAVRLRPTVPRIRRRTLTDTVLNGTVVPADTLVELDTTAANRDVDVFGPSADEFDPWREVPATVPRYAHAFGGGVHSCIGRNLAVGLSLRGDQPPPDNHLFGIVPLMVQALLRAGMRPDPTAEAVPDTFSTRWTRWADYPVVFEAAVTA</sequence>
<accession>A0A0D0X1B4</accession>
<dbReference type="RefSeq" id="WP_043961685.1">
    <property type="nucleotide sequence ID" value="NZ_JBEZEP010000024.1"/>
</dbReference>
<organism evidence="3 4">
    <name type="scientific">Micromonospora haikouensis</name>
    <dbReference type="NCBI Taxonomy" id="686309"/>
    <lineage>
        <taxon>Bacteria</taxon>
        <taxon>Bacillati</taxon>
        <taxon>Actinomycetota</taxon>
        <taxon>Actinomycetes</taxon>
        <taxon>Micromonosporales</taxon>
        <taxon>Micromonosporaceae</taxon>
        <taxon>Micromonospora</taxon>
    </lineage>
</organism>
<gene>
    <name evidence="3" type="ORF">TK50_05075</name>
</gene>
<name>A0A0D0X1B4_9ACTN</name>
<comment type="caution">
    <text evidence="3">The sequence shown here is derived from an EMBL/GenBank/DDBJ whole genome shotgun (WGS) entry which is preliminary data.</text>
</comment>
<dbReference type="GO" id="GO:0016705">
    <property type="term" value="F:oxidoreductase activity, acting on paired donors, with incorporation or reduction of molecular oxygen"/>
    <property type="evidence" value="ECO:0007669"/>
    <property type="project" value="InterPro"/>
</dbReference>
<evidence type="ECO:0000313" key="3">
    <source>
        <dbReference type="EMBL" id="KIR64931.1"/>
    </source>
</evidence>
<dbReference type="InterPro" id="IPR001128">
    <property type="entry name" value="Cyt_P450"/>
</dbReference>
<evidence type="ECO:0000256" key="1">
    <source>
        <dbReference type="ARBA" id="ARBA00010617"/>
    </source>
</evidence>
<dbReference type="Proteomes" id="UP000032254">
    <property type="component" value="Unassembled WGS sequence"/>
</dbReference>
<keyword evidence="2" id="KW-0408">Iron</keyword>
<dbReference type="InterPro" id="IPR036396">
    <property type="entry name" value="Cyt_P450_sf"/>
</dbReference>
<keyword evidence="2" id="KW-0503">Monooxygenase</keyword>
<dbReference type="Gene3D" id="1.10.630.10">
    <property type="entry name" value="Cytochrome P450"/>
    <property type="match status" value="1"/>
</dbReference>
<dbReference type="InterPro" id="IPR017972">
    <property type="entry name" value="Cyt_P450_CS"/>
</dbReference>
<reference evidence="3 4" key="1">
    <citation type="submission" date="2015-01" db="EMBL/GenBank/DDBJ databases">
        <title>Sequencing and annotation of Micromonospora carbonacea strain JXNU-1 genome.</title>
        <authorList>
            <person name="Long Z."/>
            <person name="Huang Y."/>
            <person name="Jiang Y."/>
        </authorList>
    </citation>
    <scope>NUCLEOTIDE SEQUENCE [LARGE SCALE GENOMIC DNA]</scope>
    <source>
        <strain evidence="3 4">JXNU-1</strain>
    </source>
</reference>
<dbReference type="GO" id="GO:0020037">
    <property type="term" value="F:heme binding"/>
    <property type="evidence" value="ECO:0007669"/>
    <property type="project" value="InterPro"/>
</dbReference>